<feature type="region of interest" description="Disordered" evidence="7">
    <location>
        <begin position="1"/>
        <end position="77"/>
    </location>
</feature>
<dbReference type="EMBL" id="KZ678136">
    <property type="protein sequence ID" value="PSN66299.1"/>
    <property type="molecule type" value="Genomic_DNA"/>
</dbReference>
<feature type="compositionally biased region" description="Basic and acidic residues" evidence="7">
    <location>
        <begin position="134"/>
        <end position="147"/>
    </location>
</feature>
<dbReference type="InterPro" id="IPR022784">
    <property type="entry name" value="Ribosome_bgen_Alb1"/>
</dbReference>
<gene>
    <name evidence="8" type="ORF">BS50DRAFT_621998</name>
</gene>
<name>A0A2T2NLR6_CORCC</name>
<keyword evidence="9" id="KW-1185">Reference proteome</keyword>
<reference evidence="8 9" key="1">
    <citation type="journal article" date="2018" name="Front. Microbiol.">
        <title>Genome-Wide Analysis of Corynespora cassiicola Leaf Fall Disease Putative Effectors.</title>
        <authorList>
            <person name="Lopez D."/>
            <person name="Ribeiro S."/>
            <person name="Label P."/>
            <person name="Fumanal B."/>
            <person name="Venisse J.S."/>
            <person name="Kohler A."/>
            <person name="de Oliveira R.R."/>
            <person name="Labutti K."/>
            <person name="Lipzen A."/>
            <person name="Lail K."/>
            <person name="Bauer D."/>
            <person name="Ohm R.A."/>
            <person name="Barry K.W."/>
            <person name="Spatafora J."/>
            <person name="Grigoriev I.V."/>
            <person name="Martin F.M."/>
            <person name="Pujade-Renaud V."/>
        </authorList>
    </citation>
    <scope>NUCLEOTIDE SEQUENCE [LARGE SCALE GENOMIC DNA]</scope>
    <source>
        <strain evidence="8 9">Philippines</strain>
    </source>
</reference>
<dbReference type="PANTHER" id="PTHR28280:SF1">
    <property type="entry name" value="SHUTTLING PRE-60S FACTOR ECM1"/>
    <property type="match status" value="1"/>
</dbReference>
<evidence type="ECO:0008006" key="10">
    <source>
        <dbReference type="Google" id="ProtNLM"/>
    </source>
</evidence>
<accession>A0A2T2NLR6</accession>
<feature type="compositionally biased region" description="Basic residues" evidence="7">
    <location>
        <begin position="1"/>
        <end position="20"/>
    </location>
</feature>
<evidence type="ECO:0000313" key="9">
    <source>
        <dbReference type="Proteomes" id="UP000240883"/>
    </source>
</evidence>
<feature type="compositionally biased region" description="Basic residues" evidence="7">
    <location>
        <begin position="65"/>
        <end position="77"/>
    </location>
</feature>
<dbReference type="Pfam" id="PF09135">
    <property type="entry name" value="Alb1"/>
    <property type="match status" value="1"/>
</dbReference>
<dbReference type="GO" id="GO:0005737">
    <property type="term" value="C:cytoplasm"/>
    <property type="evidence" value="ECO:0007669"/>
    <property type="project" value="UniProtKB-SubCell"/>
</dbReference>
<protein>
    <recommendedName>
        <fullName evidence="10">Alb1-domain-containing protein</fullName>
    </recommendedName>
</protein>
<proteinExistence type="predicted"/>
<organism evidence="8 9">
    <name type="scientific">Corynespora cassiicola Philippines</name>
    <dbReference type="NCBI Taxonomy" id="1448308"/>
    <lineage>
        <taxon>Eukaryota</taxon>
        <taxon>Fungi</taxon>
        <taxon>Dikarya</taxon>
        <taxon>Ascomycota</taxon>
        <taxon>Pezizomycotina</taxon>
        <taxon>Dothideomycetes</taxon>
        <taxon>Pleosporomycetidae</taxon>
        <taxon>Pleosporales</taxon>
        <taxon>Corynesporascaceae</taxon>
        <taxon>Corynespora</taxon>
    </lineage>
</organism>
<dbReference type="InterPro" id="IPR053278">
    <property type="entry name" value="Pre-60S_factor_ECM1"/>
</dbReference>
<keyword evidence="4" id="KW-0963">Cytoplasm</keyword>
<evidence type="ECO:0000256" key="2">
    <source>
        <dbReference type="ARBA" id="ARBA00004496"/>
    </source>
</evidence>
<evidence type="ECO:0000256" key="1">
    <source>
        <dbReference type="ARBA" id="ARBA00004123"/>
    </source>
</evidence>
<keyword evidence="3" id="KW-0813">Transport</keyword>
<evidence type="ECO:0000256" key="5">
    <source>
        <dbReference type="ARBA" id="ARBA00022517"/>
    </source>
</evidence>
<evidence type="ECO:0000256" key="4">
    <source>
        <dbReference type="ARBA" id="ARBA00022490"/>
    </source>
</evidence>
<comment type="subcellular location">
    <subcellularLocation>
        <location evidence="2">Cytoplasm</location>
    </subcellularLocation>
    <subcellularLocation>
        <location evidence="1">Nucleus</location>
    </subcellularLocation>
</comment>
<dbReference type="AlphaFoldDB" id="A0A2T2NLR6"/>
<dbReference type="OrthoDB" id="5304887at2759"/>
<dbReference type="GO" id="GO:0005730">
    <property type="term" value="C:nucleolus"/>
    <property type="evidence" value="ECO:0007669"/>
    <property type="project" value="TreeGrafter"/>
</dbReference>
<dbReference type="Proteomes" id="UP000240883">
    <property type="component" value="Unassembled WGS sequence"/>
</dbReference>
<evidence type="ECO:0000256" key="7">
    <source>
        <dbReference type="SAM" id="MobiDB-lite"/>
    </source>
</evidence>
<feature type="compositionally biased region" description="Basic and acidic residues" evidence="7">
    <location>
        <begin position="102"/>
        <end position="114"/>
    </location>
</feature>
<dbReference type="PANTHER" id="PTHR28280">
    <property type="entry name" value="SHUTTLING PRE-60S FACTOR ECM1"/>
    <property type="match status" value="1"/>
</dbReference>
<dbReference type="GO" id="GO:0030687">
    <property type="term" value="C:preribosome, large subunit precursor"/>
    <property type="evidence" value="ECO:0007669"/>
    <property type="project" value="TreeGrafter"/>
</dbReference>
<evidence type="ECO:0000313" key="8">
    <source>
        <dbReference type="EMBL" id="PSN66299.1"/>
    </source>
</evidence>
<evidence type="ECO:0000256" key="6">
    <source>
        <dbReference type="ARBA" id="ARBA00023242"/>
    </source>
</evidence>
<keyword evidence="6" id="KW-0539">Nucleus</keyword>
<sequence length="187" mass="20658">MAKTAKVKKRQTTVHSRAARRAVSPSVDLDKSITTKTARSGSPADPSVAKPHVLAAQNAGISKKQNSKPMKRSQRLRHAKGIERAADNLDKLELKVQKSLGREKKVKDRRKGWEEVNTDGTAKKKKTANAFDALTHEDEATKEREWVSDEDMPEVERAEDAVSAPETSVEVKQPVTVPTAVEDDELL</sequence>
<evidence type="ECO:0000256" key="3">
    <source>
        <dbReference type="ARBA" id="ARBA00022448"/>
    </source>
</evidence>
<feature type="region of interest" description="Disordered" evidence="7">
    <location>
        <begin position="102"/>
        <end position="187"/>
    </location>
</feature>
<keyword evidence="5" id="KW-0690">Ribosome biogenesis</keyword>
<dbReference type="GO" id="GO:0000055">
    <property type="term" value="P:ribosomal large subunit export from nucleus"/>
    <property type="evidence" value="ECO:0007669"/>
    <property type="project" value="TreeGrafter"/>
</dbReference>